<dbReference type="Proteomes" id="UP000646827">
    <property type="component" value="Unassembled WGS sequence"/>
</dbReference>
<protein>
    <submittedName>
        <fullName evidence="1">Uncharacterized protein</fullName>
    </submittedName>
</protein>
<sequence length="120" mass="13454">MVFTTLPHHAYPFCIHNKMSENTFLNVTQILSNKGSNVPKIDPGFEACCSDTDPSCNENAEKNTKLLFQVSYEGPNVKNPQEGLRLVWCPAGGHIEAKGKPSDFKYEVYDPDQKLLKSYS</sequence>
<comment type="caution">
    <text evidence="1">The sequence shown here is derived from an EMBL/GenBank/DDBJ whole genome shotgun (WGS) entry which is preliminary data.</text>
</comment>
<proteinExistence type="predicted"/>
<name>A0A8H7RUF9_9FUNG</name>
<accession>A0A8H7RUF9</accession>
<organism evidence="1 2">
    <name type="scientific">Circinella minor</name>
    <dbReference type="NCBI Taxonomy" id="1195481"/>
    <lineage>
        <taxon>Eukaryota</taxon>
        <taxon>Fungi</taxon>
        <taxon>Fungi incertae sedis</taxon>
        <taxon>Mucoromycota</taxon>
        <taxon>Mucoromycotina</taxon>
        <taxon>Mucoromycetes</taxon>
        <taxon>Mucorales</taxon>
        <taxon>Lichtheimiaceae</taxon>
        <taxon>Circinella</taxon>
    </lineage>
</organism>
<evidence type="ECO:0000313" key="1">
    <source>
        <dbReference type="EMBL" id="KAG2217249.1"/>
    </source>
</evidence>
<keyword evidence="2" id="KW-1185">Reference proteome</keyword>
<dbReference type="AlphaFoldDB" id="A0A8H7RUF9"/>
<dbReference type="OrthoDB" id="2271876at2759"/>
<evidence type="ECO:0000313" key="2">
    <source>
        <dbReference type="Proteomes" id="UP000646827"/>
    </source>
</evidence>
<gene>
    <name evidence="1" type="ORF">INT45_012197</name>
</gene>
<reference evidence="1 2" key="1">
    <citation type="submission" date="2020-12" db="EMBL/GenBank/DDBJ databases">
        <title>Metabolic potential, ecology and presence of endohyphal bacteria is reflected in genomic diversity of Mucoromycotina.</title>
        <authorList>
            <person name="Muszewska A."/>
            <person name="Okrasinska A."/>
            <person name="Steczkiewicz K."/>
            <person name="Drgas O."/>
            <person name="Orlowska M."/>
            <person name="Perlinska-Lenart U."/>
            <person name="Aleksandrzak-Piekarczyk T."/>
            <person name="Szatraj K."/>
            <person name="Zielenkiewicz U."/>
            <person name="Pilsyk S."/>
            <person name="Malc E."/>
            <person name="Mieczkowski P."/>
            <person name="Kruszewska J.S."/>
            <person name="Biernat P."/>
            <person name="Pawlowska J."/>
        </authorList>
    </citation>
    <scope>NUCLEOTIDE SEQUENCE [LARGE SCALE GENOMIC DNA]</scope>
    <source>
        <strain evidence="1 2">CBS 142.35</strain>
    </source>
</reference>
<dbReference type="EMBL" id="JAEPRB010000314">
    <property type="protein sequence ID" value="KAG2217249.1"/>
    <property type="molecule type" value="Genomic_DNA"/>
</dbReference>